<reference evidence="8" key="1">
    <citation type="submission" date="2019-08" db="EMBL/GenBank/DDBJ databases">
        <title>Reference gene set and small RNA set construction with multiple tissues from Davidia involucrata Baill.</title>
        <authorList>
            <person name="Yang H."/>
            <person name="Zhou C."/>
            <person name="Li G."/>
            <person name="Wang J."/>
            <person name="Gao P."/>
            <person name="Wang M."/>
            <person name="Wang R."/>
            <person name="Zhao Y."/>
        </authorList>
    </citation>
    <scope>NUCLEOTIDE SEQUENCE</scope>
    <source>
        <tissue evidence="8">Mixed with DoveR01_LX</tissue>
    </source>
</reference>
<dbReference type="SMART" id="SM00385">
    <property type="entry name" value="CYCLIN"/>
    <property type="match status" value="1"/>
</dbReference>
<sequence>MEFDLENPLTSFKEHQSDTIPDLFANEADHMPTLTFKAGDFRFSVRQQAISLISQAQFSCNFDPFIYYLAVNYMDRFISKQEMPEGKPWIPRLLVISCLSLAAKIKNADLSLSNLQREEGFIFDAQSIQRMELLILTTLNWRMRSITPFSFLYFILSLFEFKDPTLTQALRERASEIIFRAHYEIKLLEYKPSIIAASAILCASLELFPLQYSCFTTAISSCEYVNKEELLKCSSVMQEMVMEEHESVFDAVSSSTKTPITVLDRHCTNTESENNTSDILMPERDNIKRRKLNGFCSDRTVQFLRFSSAEIVCNKVQP</sequence>
<dbReference type="GO" id="GO:0051301">
    <property type="term" value="P:cell division"/>
    <property type="evidence" value="ECO:0007669"/>
    <property type="project" value="UniProtKB-KW"/>
</dbReference>
<evidence type="ECO:0000256" key="5">
    <source>
        <dbReference type="RuleBase" id="RU000383"/>
    </source>
</evidence>
<dbReference type="Gene3D" id="1.10.472.10">
    <property type="entry name" value="Cyclin-like"/>
    <property type="match status" value="2"/>
</dbReference>
<dbReference type="InterPro" id="IPR039361">
    <property type="entry name" value="Cyclin"/>
</dbReference>
<feature type="domain" description="Cyclin C-terminal" evidence="7">
    <location>
        <begin position="146"/>
        <end position="261"/>
    </location>
</feature>
<evidence type="ECO:0000256" key="3">
    <source>
        <dbReference type="ARBA" id="ARBA00023127"/>
    </source>
</evidence>
<keyword evidence="2" id="KW-0132">Cell division</keyword>
<feature type="domain" description="Cyclin-like" evidence="6">
    <location>
        <begin position="51"/>
        <end position="137"/>
    </location>
</feature>
<dbReference type="FunFam" id="1.10.472.10:FF:000040">
    <property type="entry name" value="D6-type cyclin"/>
    <property type="match status" value="1"/>
</dbReference>
<comment type="similarity">
    <text evidence="1">Belongs to the cyclin family. Cyclin D subfamily.</text>
</comment>
<dbReference type="SUPFAM" id="SSF47954">
    <property type="entry name" value="Cyclin-like"/>
    <property type="match status" value="2"/>
</dbReference>
<accession>A0A5B7BFH5</accession>
<gene>
    <name evidence="8" type="ORF">Din_037088</name>
</gene>
<dbReference type="InterPro" id="IPR036915">
    <property type="entry name" value="Cyclin-like_sf"/>
</dbReference>
<dbReference type="AlphaFoldDB" id="A0A5B7BFH5"/>
<dbReference type="SMART" id="SM01332">
    <property type="entry name" value="Cyclin_C"/>
    <property type="match status" value="1"/>
</dbReference>
<keyword evidence="3 5" id="KW-0195">Cyclin</keyword>
<protein>
    <submittedName>
        <fullName evidence="8">Putative D6-type cyclin isoform 1</fullName>
    </submittedName>
</protein>
<name>A0A5B7BFH5_DAVIN</name>
<dbReference type="Pfam" id="PF00134">
    <property type="entry name" value="Cyclin_N"/>
    <property type="match status" value="1"/>
</dbReference>
<dbReference type="Pfam" id="PF02984">
    <property type="entry name" value="Cyclin_C"/>
    <property type="match status" value="1"/>
</dbReference>
<dbReference type="PANTHER" id="PTHR10177">
    <property type="entry name" value="CYCLINS"/>
    <property type="match status" value="1"/>
</dbReference>
<evidence type="ECO:0000259" key="6">
    <source>
        <dbReference type="SMART" id="SM00385"/>
    </source>
</evidence>
<evidence type="ECO:0000313" key="8">
    <source>
        <dbReference type="EMBL" id="MPA67647.1"/>
    </source>
</evidence>
<dbReference type="CDD" id="cd20544">
    <property type="entry name" value="CYCLIN_AtCycD-like_rpt2"/>
    <property type="match status" value="1"/>
</dbReference>
<dbReference type="InterPro" id="IPR013763">
    <property type="entry name" value="Cyclin-like_dom"/>
</dbReference>
<keyword evidence="4" id="KW-0131">Cell cycle</keyword>
<dbReference type="EMBL" id="GHES01037088">
    <property type="protein sequence ID" value="MPA67647.1"/>
    <property type="molecule type" value="Transcribed_RNA"/>
</dbReference>
<dbReference type="InterPro" id="IPR006671">
    <property type="entry name" value="Cyclin_N"/>
</dbReference>
<evidence type="ECO:0000259" key="7">
    <source>
        <dbReference type="SMART" id="SM01332"/>
    </source>
</evidence>
<dbReference type="InterPro" id="IPR004367">
    <property type="entry name" value="Cyclin_C-dom"/>
</dbReference>
<organism evidence="8">
    <name type="scientific">Davidia involucrata</name>
    <name type="common">Dove tree</name>
    <dbReference type="NCBI Taxonomy" id="16924"/>
    <lineage>
        <taxon>Eukaryota</taxon>
        <taxon>Viridiplantae</taxon>
        <taxon>Streptophyta</taxon>
        <taxon>Embryophyta</taxon>
        <taxon>Tracheophyta</taxon>
        <taxon>Spermatophyta</taxon>
        <taxon>Magnoliopsida</taxon>
        <taxon>eudicotyledons</taxon>
        <taxon>Gunneridae</taxon>
        <taxon>Pentapetalae</taxon>
        <taxon>asterids</taxon>
        <taxon>Cornales</taxon>
        <taxon>Nyssaceae</taxon>
        <taxon>Davidia</taxon>
    </lineage>
</organism>
<proteinExistence type="inferred from homology"/>
<evidence type="ECO:0000256" key="2">
    <source>
        <dbReference type="ARBA" id="ARBA00022618"/>
    </source>
</evidence>
<evidence type="ECO:0000256" key="4">
    <source>
        <dbReference type="ARBA" id="ARBA00023306"/>
    </source>
</evidence>
<evidence type="ECO:0000256" key="1">
    <source>
        <dbReference type="ARBA" id="ARBA00009065"/>
    </source>
</evidence>
<dbReference type="FunFam" id="1.10.472.10:FF:000060">
    <property type="entry name" value="D6-type cyclin"/>
    <property type="match status" value="1"/>
</dbReference>